<dbReference type="PANTHER" id="PTHR37305:SF1">
    <property type="entry name" value="MEMBRANE PROTEIN"/>
    <property type="match status" value="1"/>
</dbReference>
<evidence type="ECO:0000313" key="3">
    <source>
        <dbReference type="Proteomes" id="UP000473885"/>
    </source>
</evidence>
<dbReference type="Proteomes" id="UP000473885">
    <property type="component" value="Unassembled WGS sequence"/>
</dbReference>
<sequence length="259" mass="28858">MMNLIKAELFKVKKEKNLLFMVLGLIGILSLALFKLNNQTTVIGIRNILNTNSVNFSVGSNILIEILKSADILVLIFLPIIISTFMTDFSIGTVKNNVISGYSRSKIYISKLIVSSMICIFLVLVYSLVSFLILTLINGYDGNLTIKLILNTIKVISIQTPLYIAIISTTFMVGSITRSKSIVISIYLLYQVLVCMIVHLFQNLSLNIIRYEPISNLDKAAHIGTNTFSNNITFILMGLIIIIISSTIGILRINKMDIK</sequence>
<keyword evidence="1" id="KW-1133">Transmembrane helix</keyword>
<organism evidence="2 3">
    <name type="scientific">Clostridium niameyense</name>
    <dbReference type="NCBI Taxonomy" id="1622073"/>
    <lineage>
        <taxon>Bacteria</taxon>
        <taxon>Bacillati</taxon>
        <taxon>Bacillota</taxon>
        <taxon>Clostridia</taxon>
        <taxon>Eubacteriales</taxon>
        <taxon>Clostridiaceae</taxon>
        <taxon>Clostridium</taxon>
    </lineage>
</organism>
<feature type="transmembrane region" description="Helical" evidence="1">
    <location>
        <begin position="232"/>
        <end position="253"/>
    </location>
</feature>
<evidence type="ECO:0000256" key="1">
    <source>
        <dbReference type="SAM" id="Phobius"/>
    </source>
</evidence>
<reference evidence="2 3" key="1">
    <citation type="submission" date="2019-04" db="EMBL/GenBank/DDBJ databases">
        <title>Genome sequencing of Clostridium botulinum Groups I-IV and Clostridium butyricum.</title>
        <authorList>
            <person name="Brunt J."/>
            <person name="Van Vliet A.H.M."/>
            <person name="Stringer S.C."/>
            <person name="Carter A.T."/>
            <person name="Peck M.W."/>
        </authorList>
    </citation>
    <scope>NUCLEOTIDE SEQUENCE [LARGE SCALE GENOMIC DNA]</scope>
    <source>
        <strain evidence="2 3">IFR 18/094</strain>
    </source>
</reference>
<evidence type="ECO:0000313" key="2">
    <source>
        <dbReference type="EMBL" id="NEZ47155.1"/>
    </source>
</evidence>
<dbReference type="RefSeq" id="WP_163249245.1">
    <property type="nucleotide sequence ID" value="NZ_SXDP01000005.1"/>
</dbReference>
<dbReference type="AlphaFoldDB" id="A0A6M0RA53"/>
<feature type="transmembrane region" description="Helical" evidence="1">
    <location>
        <begin position="112"/>
        <end position="137"/>
    </location>
</feature>
<keyword evidence="1" id="KW-0472">Membrane</keyword>
<feature type="transmembrane region" description="Helical" evidence="1">
    <location>
        <begin position="72"/>
        <end position="91"/>
    </location>
</feature>
<proteinExistence type="predicted"/>
<keyword evidence="1" id="KW-0812">Transmembrane</keyword>
<feature type="transmembrane region" description="Helical" evidence="1">
    <location>
        <begin position="181"/>
        <end position="201"/>
    </location>
</feature>
<keyword evidence="3" id="KW-1185">Reference proteome</keyword>
<gene>
    <name evidence="2" type="ORF">FDF74_08025</name>
</gene>
<dbReference type="EMBL" id="SXDP01000005">
    <property type="protein sequence ID" value="NEZ47155.1"/>
    <property type="molecule type" value="Genomic_DNA"/>
</dbReference>
<evidence type="ECO:0008006" key="4">
    <source>
        <dbReference type="Google" id="ProtNLM"/>
    </source>
</evidence>
<name>A0A6M0RA53_9CLOT</name>
<feature type="transmembrane region" description="Helical" evidence="1">
    <location>
        <begin position="18"/>
        <end position="36"/>
    </location>
</feature>
<feature type="transmembrane region" description="Helical" evidence="1">
    <location>
        <begin position="149"/>
        <end position="174"/>
    </location>
</feature>
<comment type="caution">
    <text evidence="2">The sequence shown here is derived from an EMBL/GenBank/DDBJ whole genome shotgun (WGS) entry which is preliminary data.</text>
</comment>
<protein>
    <recommendedName>
        <fullName evidence="4">ABC transporter permease</fullName>
    </recommendedName>
</protein>
<dbReference type="PANTHER" id="PTHR37305">
    <property type="entry name" value="INTEGRAL MEMBRANE PROTEIN-RELATED"/>
    <property type="match status" value="1"/>
</dbReference>
<accession>A0A6M0RA53</accession>